<protein>
    <submittedName>
        <fullName evidence="3">CoA transferase</fullName>
    </submittedName>
</protein>
<dbReference type="Gene3D" id="3.30.1540.10">
    <property type="entry name" value="formyl-coa transferase, domain 3"/>
    <property type="match status" value="1"/>
</dbReference>
<accession>A0A4P7CX00</accession>
<dbReference type="InterPro" id="IPR023606">
    <property type="entry name" value="CoA-Trfase_III_dom_1_sf"/>
</dbReference>
<dbReference type="Gene3D" id="3.40.50.10540">
    <property type="entry name" value="Crotonobetainyl-coa:carnitine coa-transferase, domain 1"/>
    <property type="match status" value="1"/>
</dbReference>
<dbReference type="OrthoDB" id="9797653at2"/>
<dbReference type="GO" id="GO:0008410">
    <property type="term" value="F:CoA-transferase activity"/>
    <property type="evidence" value="ECO:0007669"/>
    <property type="project" value="TreeGrafter"/>
</dbReference>
<dbReference type="AlphaFoldDB" id="A0A4P7CX00"/>
<reference evidence="3 4" key="1">
    <citation type="submission" date="2019-03" db="EMBL/GenBank/DDBJ databases">
        <title>Paraburkholderia sp. 7MH5, isolated from subtropical forest soil.</title>
        <authorList>
            <person name="Gao Z.-H."/>
            <person name="Qiu L.-H."/>
        </authorList>
    </citation>
    <scope>NUCLEOTIDE SEQUENCE [LARGE SCALE GENOMIC DNA]</scope>
    <source>
        <strain evidence="3 4">7MH5</strain>
    </source>
</reference>
<dbReference type="PANTHER" id="PTHR48207">
    <property type="entry name" value="SUCCINATE--HYDROXYMETHYLGLUTARATE COA-TRANSFERASE"/>
    <property type="match status" value="1"/>
</dbReference>
<dbReference type="InterPro" id="IPR003673">
    <property type="entry name" value="CoA-Trfase_fam_III"/>
</dbReference>
<evidence type="ECO:0000313" key="3">
    <source>
        <dbReference type="EMBL" id="QBQ98799.1"/>
    </source>
</evidence>
<proteinExistence type="predicted"/>
<keyword evidence="1 3" id="KW-0808">Transferase</keyword>
<feature type="region of interest" description="Disordered" evidence="2">
    <location>
        <begin position="78"/>
        <end position="97"/>
    </location>
</feature>
<organism evidence="3 4">
    <name type="scientific">Paraburkholderia pallida</name>
    <dbReference type="NCBI Taxonomy" id="2547399"/>
    <lineage>
        <taxon>Bacteria</taxon>
        <taxon>Pseudomonadati</taxon>
        <taxon>Pseudomonadota</taxon>
        <taxon>Betaproteobacteria</taxon>
        <taxon>Burkholderiales</taxon>
        <taxon>Burkholderiaceae</taxon>
        <taxon>Paraburkholderia</taxon>
    </lineage>
</organism>
<gene>
    <name evidence="3" type="ORF">E1956_16145</name>
</gene>
<name>A0A4P7CX00_9BURK</name>
<evidence type="ECO:0000256" key="2">
    <source>
        <dbReference type="SAM" id="MobiDB-lite"/>
    </source>
</evidence>
<evidence type="ECO:0000256" key="1">
    <source>
        <dbReference type="ARBA" id="ARBA00022679"/>
    </source>
</evidence>
<dbReference type="Pfam" id="PF02515">
    <property type="entry name" value="CoA_transf_3"/>
    <property type="match status" value="1"/>
</dbReference>
<feature type="compositionally biased region" description="Basic and acidic residues" evidence="2">
    <location>
        <begin position="400"/>
        <end position="410"/>
    </location>
</feature>
<dbReference type="Proteomes" id="UP000295727">
    <property type="component" value="Chromosome 2"/>
</dbReference>
<dbReference type="KEGG" id="ppai:E1956_16145"/>
<dbReference type="InterPro" id="IPR050483">
    <property type="entry name" value="CoA-transferase_III_domain"/>
</dbReference>
<dbReference type="PANTHER" id="PTHR48207:SF3">
    <property type="entry name" value="SUCCINATE--HYDROXYMETHYLGLUTARATE COA-TRANSFERASE"/>
    <property type="match status" value="1"/>
</dbReference>
<sequence length="436" mass="47765">MRRPAHLASALCNERTGDKMEEALHDSRGEDKIRVGRPLDGIRVLTVENFIAAPFASMWLADAGAEVVKIEAREGGDFARSTSPVRPGADGKPSGLAFLRTNRNKKSVTLDLKHAEGQRLFKELATQADVVLENLRPNVMDRLGIGYAELSRINPRLIYGAISGFGHDDILPSPYGDFPAFDIVGQAMSGLMYRPERTGDRPTYLGFSLADIECGVLALYGVVLALLHRQTTGKGKKIDISMYDASLVLNEISVAMYSATKRTAPPGVHAVTAPFGTYRAKDGYIVIAVLGEHIWKRFADVIGRPDLTSDPRFADGMLRKQHLDALNVEIDAWLADRSRETALATLRAGGVPCSTVNDVPDLFECPHVAARKMLMTLDDPVWGHIEVAGNPVKMSDVPEPEAKTPPKLGEHNSNVLHEWLGMNEDEIGRLEELKVI</sequence>
<evidence type="ECO:0000313" key="4">
    <source>
        <dbReference type="Proteomes" id="UP000295727"/>
    </source>
</evidence>
<keyword evidence="4" id="KW-1185">Reference proteome</keyword>
<feature type="region of interest" description="Disordered" evidence="2">
    <location>
        <begin position="393"/>
        <end position="412"/>
    </location>
</feature>
<dbReference type="EMBL" id="CP038149">
    <property type="protein sequence ID" value="QBQ98799.1"/>
    <property type="molecule type" value="Genomic_DNA"/>
</dbReference>
<dbReference type="InterPro" id="IPR044855">
    <property type="entry name" value="CoA-Trfase_III_dom3_sf"/>
</dbReference>
<dbReference type="SUPFAM" id="SSF89796">
    <property type="entry name" value="CoA-transferase family III (CaiB/BaiF)"/>
    <property type="match status" value="1"/>
</dbReference>